<evidence type="ECO:0000259" key="4">
    <source>
        <dbReference type="Pfam" id="PF00294"/>
    </source>
</evidence>
<organism evidence="5 6">
    <name type="scientific">Stecheria intestinalis</name>
    <dbReference type="NCBI Taxonomy" id="2606630"/>
    <lineage>
        <taxon>Bacteria</taxon>
        <taxon>Bacillati</taxon>
        <taxon>Bacillota</taxon>
        <taxon>Erysipelotrichia</taxon>
        <taxon>Erysipelotrichales</taxon>
        <taxon>Erysipelotrichaceae</taxon>
        <taxon>Stecheria</taxon>
    </lineage>
</organism>
<evidence type="ECO:0000313" key="5">
    <source>
        <dbReference type="EMBL" id="MSS58271.1"/>
    </source>
</evidence>
<reference evidence="5 6" key="1">
    <citation type="submission" date="2019-08" db="EMBL/GenBank/DDBJ databases">
        <title>In-depth cultivation of the pig gut microbiome towards novel bacterial diversity and tailored functional studies.</title>
        <authorList>
            <person name="Wylensek D."/>
            <person name="Hitch T.C.A."/>
            <person name="Clavel T."/>
        </authorList>
    </citation>
    <scope>NUCLEOTIDE SEQUENCE [LARGE SCALE GENOMIC DNA]</scope>
    <source>
        <strain evidence="5 6">Oil+RF-744-GAM-WT-6</strain>
    </source>
</reference>
<dbReference type="InterPro" id="IPR002173">
    <property type="entry name" value="Carboh/pur_kinase_PfkB_CS"/>
</dbReference>
<keyword evidence="2" id="KW-0808">Transferase</keyword>
<dbReference type="InterPro" id="IPR011611">
    <property type="entry name" value="PfkB_dom"/>
</dbReference>
<feature type="domain" description="Carbohydrate kinase PfkB" evidence="4">
    <location>
        <begin position="2"/>
        <end position="252"/>
    </location>
</feature>
<dbReference type="PANTHER" id="PTHR43085">
    <property type="entry name" value="HEXOKINASE FAMILY MEMBER"/>
    <property type="match status" value="1"/>
</dbReference>
<comment type="similarity">
    <text evidence="1">Belongs to the carbohydrate kinase PfkB family.</text>
</comment>
<dbReference type="SUPFAM" id="SSF53613">
    <property type="entry name" value="Ribokinase-like"/>
    <property type="match status" value="1"/>
</dbReference>
<comment type="caution">
    <text evidence="5">The sequence shown here is derived from an EMBL/GenBank/DDBJ whole genome shotgun (WGS) entry which is preliminary data.</text>
</comment>
<dbReference type="GO" id="GO:0016301">
    <property type="term" value="F:kinase activity"/>
    <property type="evidence" value="ECO:0007669"/>
    <property type="project" value="UniProtKB-KW"/>
</dbReference>
<dbReference type="PANTHER" id="PTHR43085:SF57">
    <property type="entry name" value="CARBOHYDRATE KINASE PFKB DOMAIN-CONTAINING PROTEIN"/>
    <property type="match status" value="1"/>
</dbReference>
<dbReference type="Gene3D" id="3.40.1190.20">
    <property type="match status" value="1"/>
</dbReference>
<accession>A0A7X2NRJ4</accession>
<gene>
    <name evidence="5" type="ORF">FYJ51_05055</name>
</gene>
<keyword evidence="3" id="KW-0418">Kinase</keyword>
<evidence type="ECO:0000313" key="6">
    <source>
        <dbReference type="Proteomes" id="UP000461880"/>
    </source>
</evidence>
<proteinExistence type="inferred from homology"/>
<dbReference type="EMBL" id="VUMN01000009">
    <property type="protein sequence ID" value="MSS58271.1"/>
    <property type="molecule type" value="Genomic_DNA"/>
</dbReference>
<dbReference type="AlphaFoldDB" id="A0A7X2NRJ4"/>
<evidence type="ECO:0000256" key="3">
    <source>
        <dbReference type="ARBA" id="ARBA00022777"/>
    </source>
</evidence>
<evidence type="ECO:0000256" key="1">
    <source>
        <dbReference type="ARBA" id="ARBA00010688"/>
    </source>
</evidence>
<dbReference type="InterPro" id="IPR029056">
    <property type="entry name" value="Ribokinase-like"/>
</dbReference>
<dbReference type="Pfam" id="PF00294">
    <property type="entry name" value="PfkB"/>
    <property type="match status" value="1"/>
</dbReference>
<dbReference type="InterPro" id="IPR050306">
    <property type="entry name" value="PfkB_Carbo_kinase"/>
</dbReference>
<evidence type="ECO:0000256" key="2">
    <source>
        <dbReference type="ARBA" id="ARBA00022679"/>
    </source>
</evidence>
<dbReference type="Proteomes" id="UP000461880">
    <property type="component" value="Unassembled WGS sequence"/>
</dbReference>
<dbReference type="PROSITE" id="PS00584">
    <property type="entry name" value="PFKB_KINASES_2"/>
    <property type="match status" value="1"/>
</dbReference>
<protein>
    <recommendedName>
        <fullName evidence="4">Carbohydrate kinase PfkB domain-containing protein</fullName>
    </recommendedName>
</protein>
<name>A0A7X2NRJ4_9FIRM</name>
<dbReference type="RefSeq" id="WP_154503983.1">
    <property type="nucleotide sequence ID" value="NZ_VUMN01000009.1"/>
</dbReference>
<sequence length="258" mass="28737">MLNKLGDHPYFVTDLCTDSIGSWLSQELMNGGTDLSWSIDQGNHDIVCIAMLNHSNRLVFPWLPPGSHLPRSNDESFSKIPMQDYLVVTSGMLMTNEPETMHAVLSFLKRLKKKTNSILYFDLNLRIETYGLNDERRAAYEEMISMTDLLTGSGIEEFGPLAEEKELITAAERLCSSRRTVIARNGPGSVYVVTADSITEVPPENVHVLSTLGAGDTFNAAFVHDYLQSNDPVHACRYAVHTASYMISHPGRLSIPEE</sequence>
<keyword evidence="6" id="KW-1185">Reference proteome</keyword>